<evidence type="ECO:0000256" key="6">
    <source>
        <dbReference type="ARBA" id="ARBA00022771"/>
    </source>
</evidence>
<evidence type="ECO:0000256" key="5">
    <source>
        <dbReference type="ARBA" id="ARBA00022723"/>
    </source>
</evidence>
<dbReference type="InterPro" id="IPR025995">
    <property type="entry name" value="Tudor-knot"/>
</dbReference>
<evidence type="ECO:0000256" key="8">
    <source>
        <dbReference type="ARBA" id="ARBA00022853"/>
    </source>
</evidence>
<keyword evidence="4 14" id="KW-0808">Transferase</keyword>
<comment type="catalytic activity">
    <reaction evidence="12">
        <text>L-lysyl-[protein] + acetyl-CoA = N(6)-acetyl-L-lysyl-[protein] + CoA + H(+)</text>
        <dbReference type="Rhea" id="RHEA:45948"/>
        <dbReference type="Rhea" id="RHEA-COMP:9752"/>
        <dbReference type="Rhea" id="RHEA-COMP:10731"/>
        <dbReference type="ChEBI" id="CHEBI:15378"/>
        <dbReference type="ChEBI" id="CHEBI:29969"/>
        <dbReference type="ChEBI" id="CHEBI:57287"/>
        <dbReference type="ChEBI" id="CHEBI:57288"/>
        <dbReference type="ChEBI" id="CHEBI:61930"/>
        <dbReference type="EC" id="2.3.1.48"/>
    </reaction>
</comment>
<dbReference type="Gene3D" id="3.40.630.30">
    <property type="match status" value="1"/>
</dbReference>
<evidence type="ECO:0000256" key="12">
    <source>
        <dbReference type="RuleBase" id="RU361211"/>
    </source>
</evidence>
<dbReference type="InterPro" id="IPR016197">
    <property type="entry name" value="Chromo-like_dom_sf"/>
</dbReference>
<dbReference type="InterPro" id="IPR050603">
    <property type="entry name" value="MYST_HAT"/>
</dbReference>
<sequence>MTLKLRENNQNFVHYKCMCPASNQEELCRLTKERETEKGYQYFVQFIELNGRCDGWFEEKLIHNLTYDEKQEAEEKIRRFSERQIEYRTINYLYFAGQKIEIWYDVPLPHEYQNEEVFCCEYCLNYMSNRRAYDSHMKKCTVRAPPGNEIYRDENIIFFEVDGQSQKRYCRNISFLARMFLQHKTLHVDVDIFMFYIMYVKINGSYHMIGYFSKEKQMVTTIQSSNILSCILTVPCYQSKGYGMIQIDMAYLLASRDNLIGSPEKPLSDLGRMAFHRYWKYRIFEYFTQHEQNSISIQDIVQYTNFTAEDIKNCLFEERIIFPRKSSDIVCYISEEKMEEFLKQAERVETKAIRLQEKYLHYYPDVFVQREFKTEIDNIGVFIKNLKW</sequence>
<dbReference type="AlphaFoldDB" id="A0A146K2X7"/>
<dbReference type="GO" id="GO:0008270">
    <property type="term" value="F:zinc ion binding"/>
    <property type="evidence" value="ECO:0007669"/>
    <property type="project" value="UniProtKB-KW"/>
</dbReference>
<comment type="similarity">
    <text evidence="2 12">Belongs to the MYST (SAS/MOZ) family.</text>
</comment>
<dbReference type="SUPFAM" id="SSF55729">
    <property type="entry name" value="Acyl-CoA N-acyltransferases (Nat)"/>
    <property type="match status" value="1"/>
</dbReference>
<dbReference type="InterPro" id="IPR002717">
    <property type="entry name" value="HAT_MYST-type"/>
</dbReference>
<dbReference type="GO" id="GO:0003712">
    <property type="term" value="F:transcription coregulator activity"/>
    <property type="evidence" value="ECO:0007669"/>
    <property type="project" value="TreeGrafter"/>
</dbReference>
<evidence type="ECO:0000256" key="2">
    <source>
        <dbReference type="ARBA" id="ARBA00010107"/>
    </source>
</evidence>
<evidence type="ECO:0000256" key="4">
    <source>
        <dbReference type="ARBA" id="ARBA00022679"/>
    </source>
</evidence>
<dbReference type="InterPro" id="IPR040706">
    <property type="entry name" value="Zf-MYST"/>
</dbReference>
<evidence type="ECO:0000256" key="10">
    <source>
        <dbReference type="ARBA" id="ARBA00023242"/>
    </source>
</evidence>
<dbReference type="Gene3D" id="3.30.60.60">
    <property type="entry name" value="N-acetyl transferase-like"/>
    <property type="match status" value="1"/>
</dbReference>
<dbReference type="InterPro" id="IPR036388">
    <property type="entry name" value="WH-like_DNA-bd_sf"/>
</dbReference>
<dbReference type="SUPFAM" id="SSF54160">
    <property type="entry name" value="Chromo domain-like"/>
    <property type="match status" value="1"/>
</dbReference>
<keyword evidence="10 12" id="KW-0539">Nucleus</keyword>
<proteinExistence type="inferred from homology"/>
<evidence type="ECO:0000313" key="14">
    <source>
        <dbReference type="EMBL" id="JAP91057.1"/>
    </source>
</evidence>
<dbReference type="GO" id="GO:0004402">
    <property type="term" value="F:histone acetyltransferase activity"/>
    <property type="evidence" value="ECO:0007669"/>
    <property type="project" value="InterPro"/>
</dbReference>
<accession>A0A146K2X7</accession>
<keyword evidence="8" id="KW-0156">Chromatin regulator</keyword>
<dbReference type="Pfam" id="PF17772">
    <property type="entry name" value="zf-MYST"/>
    <property type="match status" value="1"/>
</dbReference>
<dbReference type="Pfam" id="PF01853">
    <property type="entry name" value="MOZ_SAS"/>
    <property type="match status" value="1"/>
</dbReference>
<keyword evidence="5" id="KW-0479">Metal-binding</keyword>
<evidence type="ECO:0000259" key="13">
    <source>
        <dbReference type="PROSITE" id="PS51726"/>
    </source>
</evidence>
<evidence type="ECO:0000256" key="9">
    <source>
        <dbReference type="ARBA" id="ARBA00022990"/>
    </source>
</evidence>
<name>A0A146K2X7_9EUKA</name>
<dbReference type="EC" id="2.3.1.48" evidence="3 12"/>
<evidence type="ECO:0000256" key="7">
    <source>
        <dbReference type="ARBA" id="ARBA00022833"/>
    </source>
</evidence>
<dbReference type="PANTHER" id="PTHR10615:SF161">
    <property type="entry name" value="HISTONE ACETYLTRANSFERASE KAT7"/>
    <property type="match status" value="1"/>
</dbReference>
<dbReference type="GO" id="GO:0005634">
    <property type="term" value="C:nucleus"/>
    <property type="evidence" value="ECO:0007669"/>
    <property type="project" value="UniProtKB-SubCell"/>
</dbReference>
<dbReference type="GO" id="GO:0006357">
    <property type="term" value="P:regulation of transcription by RNA polymerase II"/>
    <property type="evidence" value="ECO:0007669"/>
    <property type="project" value="TreeGrafter"/>
</dbReference>
<protein>
    <recommendedName>
        <fullName evidence="3 12">Histone acetyltransferase</fullName>
        <ecNumber evidence="3 12">2.3.1.48</ecNumber>
    </recommendedName>
</protein>
<gene>
    <name evidence="14" type="ORF">TPC1_17439</name>
</gene>
<evidence type="ECO:0000256" key="11">
    <source>
        <dbReference type="PIRSR" id="PIRSR602717-51"/>
    </source>
</evidence>
<keyword evidence="9" id="KW-0007">Acetylation</keyword>
<dbReference type="Gene3D" id="1.10.10.10">
    <property type="entry name" value="Winged helix-like DNA-binding domain superfamily/Winged helix DNA-binding domain"/>
    <property type="match status" value="1"/>
</dbReference>
<reference evidence="14" key="1">
    <citation type="submission" date="2015-07" db="EMBL/GenBank/DDBJ databases">
        <title>Adaptation to a free-living lifestyle via gene acquisitions in the diplomonad Trepomonas sp. PC1.</title>
        <authorList>
            <person name="Xu F."/>
            <person name="Jerlstrom-Hultqvist J."/>
            <person name="Kolisko M."/>
            <person name="Simpson A.G.B."/>
            <person name="Roger A.J."/>
            <person name="Svard S.G."/>
            <person name="Andersson J.O."/>
        </authorList>
    </citation>
    <scope>NUCLEOTIDE SEQUENCE</scope>
    <source>
        <strain evidence="14">PC1</strain>
    </source>
</reference>
<dbReference type="GO" id="GO:0003682">
    <property type="term" value="F:chromatin binding"/>
    <property type="evidence" value="ECO:0007669"/>
    <property type="project" value="TreeGrafter"/>
</dbReference>
<dbReference type="Pfam" id="PF11717">
    <property type="entry name" value="Tudor-knot"/>
    <property type="match status" value="1"/>
</dbReference>
<comment type="subcellular location">
    <subcellularLocation>
        <location evidence="1 12">Nucleus</location>
    </subcellularLocation>
</comment>
<keyword evidence="6" id="KW-0863">Zinc-finger</keyword>
<dbReference type="EMBL" id="GDID01005549">
    <property type="protein sequence ID" value="JAP91057.1"/>
    <property type="molecule type" value="Transcribed_RNA"/>
</dbReference>
<dbReference type="PROSITE" id="PS51726">
    <property type="entry name" value="MYST_HAT"/>
    <property type="match status" value="1"/>
</dbReference>
<dbReference type="GO" id="GO:0000785">
    <property type="term" value="C:chromatin"/>
    <property type="evidence" value="ECO:0007669"/>
    <property type="project" value="TreeGrafter"/>
</dbReference>
<feature type="active site" description="Proton donor/acceptor" evidence="11">
    <location>
        <position position="264"/>
    </location>
</feature>
<keyword evidence="7" id="KW-0862">Zinc</keyword>
<organism evidence="14">
    <name type="scientific">Trepomonas sp. PC1</name>
    <dbReference type="NCBI Taxonomy" id="1076344"/>
    <lineage>
        <taxon>Eukaryota</taxon>
        <taxon>Metamonada</taxon>
        <taxon>Diplomonadida</taxon>
        <taxon>Hexamitidae</taxon>
        <taxon>Hexamitinae</taxon>
        <taxon>Trepomonas</taxon>
    </lineage>
</organism>
<feature type="domain" description="MYST-type HAT" evidence="13">
    <location>
        <begin position="85"/>
        <end position="364"/>
    </location>
</feature>
<dbReference type="PANTHER" id="PTHR10615">
    <property type="entry name" value="HISTONE ACETYLTRANSFERASE"/>
    <property type="match status" value="1"/>
</dbReference>
<evidence type="ECO:0000256" key="1">
    <source>
        <dbReference type="ARBA" id="ARBA00004123"/>
    </source>
</evidence>
<evidence type="ECO:0000256" key="3">
    <source>
        <dbReference type="ARBA" id="ARBA00013184"/>
    </source>
</evidence>
<dbReference type="Gene3D" id="2.30.30.140">
    <property type="match status" value="1"/>
</dbReference>
<dbReference type="InterPro" id="IPR016181">
    <property type="entry name" value="Acyl_CoA_acyltransferase"/>
</dbReference>